<sequence>MATLEAPEVSSRASSAPGSARQNSQGAASQISSPQLEPRSVSQHVSENEQELIEGDDEINENTPLDEQEQGAETGEDSPAEFNVNIVDEEPRIVDLAAEQEQQFKDQLAQKRNTLRESLLQKTPQNTSYYTFSKKETVVVDTVQNFCRQYTQLYPSRKELLILPQNEFGQQKFICTTIRPTQLPFKELYDYRSCAKFVSDYLSYELLEPAHEGPKVVPSPTYTLKMQSGNCFDFSVLLVSLLRGVGYDAYVVSGYASNQITLVDETRNDASAIGLPQPFSTSKSPPAVAPAAFGHSDGAYANDGTNSSSHPPSAAPNKPMTPIQMALKYASSGYKLHSIAEKYRVKPPRQMQSAFLAKMEKKRLEAEAKVAPVVAAQEPVANEVVDDDDDELKGLRVHAWVLVLPGRRDIAEPFFIEPTTGRVYGTEDERYLGVESVFSPMNYWVNMQTCYDGLKGISFNLWDNAKWEYVLKTPPEPQRKDASKSKPAAWRDEESDEDDLGDDEEHIAMPTPWPNAISLTREEFETRLPAGGKTTLFKNLQLENWAEYHRPDGMISRLTYFADDETGFNGEIREVFANRRDKLSERIRLPDRNQIHDFFDRGRGAGLQEHVSVNGKTIEMNFYPSARSDGLLKRLESPRKIIEFFETRDDRLKYRSVTFDSPPKGSDDERGPMIKMTEKFTRNTDVGAGVDPSKKTYFLKEEKIRVVYHRDEGRILSSFHEFKKPPPEQKVPFVGLSSSFEVNSLRKPLKKPELFALLNSLLRAEQICLQAVRGSEREVRDILQARQAEESEIVLNVSVFDTTRNQAPSEEEKAVHKGTEDETKRDLDLDYLSPFLINYPPGHILNREEALAVKDACIKSLKERLLERANIIQTRLDALTAEYQKRQAAFARNVDGDRIHTAEEFARFSEDALFSIRVHEKRLIKHKEDAPEKLIELDTRLRRDSRLQAAFV</sequence>
<evidence type="ECO:0000256" key="2">
    <source>
        <dbReference type="ARBA" id="ARBA00010738"/>
    </source>
</evidence>
<keyword evidence="10" id="KW-0206">Cytoskeleton</keyword>
<evidence type="ECO:0000256" key="11">
    <source>
        <dbReference type="ARBA" id="ARBA00023273"/>
    </source>
</evidence>
<dbReference type="Pfam" id="PF24667">
    <property type="entry name" value="MORN_DRC7"/>
    <property type="match status" value="1"/>
</dbReference>
<evidence type="ECO:0000256" key="3">
    <source>
        <dbReference type="ARBA" id="ARBA00021303"/>
    </source>
</evidence>
<dbReference type="OrthoDB" id="10262874at2759"/>
<feature type="domain" description="Dynein regulatory complex subunit 7 MORN" evidence="17">
    <location>
        <begin position="529"/>
        <end position="798"/>
    </location>
</feature>
<dbReference type="SUPFAM" id="SSF54001">
    <property type="entry name" value="Cysteine proteinases"/>
    <property type="match status" value="1"/>
</dbReference>
<protein>
    <recommendedName>
        <fullName evidence="3">Dynein regulatory complex subunit 7</fullName>
    </recommendedName>
    <alternativeName>
        <fullName evidence="12">Coiled-coil domain-containing protein 135</fullName>
    </alternativeName>
    <alternativeName>
        <fullName evidence="13">Coiled-coil domain-containing protein lobo homolog</fullName>
    </alternativeName>
</protein>
<dbReference type="EMBL" id="QEAO01000026">
    <property type="protein sequence ID" value="TPX32812.1"/>
    <property type="molecule type" value="Genomic_DNA"/>
</dbReference>
<feature type="domain" description="Dynein regulatory complex subunit 7 C-terminal" evidence="18">
    <location>
        <begin position="845"/>
        <end position="950"/>
    </location>
</feature>
<reference evidence="19 20" key="1">
    <citation type="journal article" date="2019" name="Sci. Rep.">
        <title>Comparative genomics of chytrid fungi reveal insights into the obligate biotrophic and pathogenic lifestyle of Synchytrium endobioticum.</title>
        <authorList>
            <person name="van de Vossenberg B.T.L.H."/>
            <person name="Warris S."/>
            <person name="Nguyen H.D.T."/>
            <person name="van Gent-Pelzer M.P.E."/>
            <person name="Joly D.L."/>
            <person name="van de Geest H.C."/>
            <person name="Bonants P.J.M."/>
            <person name="Smith D.S."/>
            <person name="Levesque C.A."/>
            <person name="van der Lee T.A.J."/>
        </authorList>
    </citation>
    <scope>NUCLEOTIDE SEQUENCE [LARGE SCALE GENOMIC DNA]</scope>
    <source>
        <strain evidence="19 20">JEL517</strain>
    </source>
</reference>
<dbReference type="GO" id="GO:0030154">
    <property type="term" value="P:cell differentiation"/>
    <property type="evidence" value="ECO:0007669"/>
    <property type="project" value="UniProtKB-KW"/>
</dbReference>
<organism evidence="19 20">
    <name type="scientific">Synchytrium microbalum</name>
    <dbReference type="NCBI Taxonomy" id="1806994"/>
    <lineage>
        <taxon>Eukaryota</taxon>
        <taxon>Fungi</taxon>
        <taxon>Fungi incertae sedis</taxon>
        <taxon>Chytridiomycota</taxon>
        <taxon>Chytridiomycota incertae sedis</taxon>
        <taxon>Chytridiomycetes</taxon>
        <taxon>Synchytriales</taxon>
        <taxon>Synchytriaceae</taxon>
        <taxon>Synchytrium</taxon>
    </lineage>
</organism>
<evidence type="ECO:0000256" key="4">
    <source>
        <dbReference type="ARBA" id="ARBA00022490"/>
    </source>
</evidence>
<dbReference type="PANTHER" id="PTHR35249">
    <property type="entry name" value="DYNEIN REGULATORY COMPLEX SUBUNIT 7"/>
    <property type="match status" value="1"/>
</dbReference>
<evidence type="ECO:0000259" key="18">
    <source>
        <dbReference type="Pfam" id="PF24671"/>
    </source>
</evidence>
<dbReference type="GO" id="GO:0048870">
    <property type="term" value="P:cell motility"/>
    <property type="evidence" value="ECO:0007669"/>
    <property type="project" value="TreeGrafter"/>
</dbReference>
<feature type="domain" description="CEP76/DRC7 peptidase-like" evidence="16">
    <location>
        <begin position="397"/>
        <end position="468"/>
    </location>
</feature>
<evidence type="ECO:0000256" key="5">
    <source>
        <dbReference type="ARBA" id="ARBA00022782"/>
    </source>
</evidence>
<dbReference type="Pfam" id="PF24671">
    <property type="entry name" value="DRC7_C"/>
    <property type="match status" value="1"/>
</dbReference>
<feature type="region of interest" description="Disordered" evidence="14">
    <location>
        <begin position="274"/>
        <end position="320"/>
    </location>
</feature>
<comment type="similarity">
    <text evidence="2">Belongs to the DRC7 family.</text>
</comment>
<keyword evidence="20" id="KW-1185">Reference proteome</keyword>
<feature type="region of interest" description="Disordered" evidence="14">
    <location>
        <begin position="1"/>
        <end position="80"/>
    </location>
</feature>
<evidence type="ECO:0000259" key="15">
    <source>
        <dbReference type="Pfam" id="PF01841"/>
    </source>
</evidence>
<evidence type="ECO:0000256" key="6">
    <source>
        <dbReference type="ARBA" id="ARBA00022846"/>
    </source>
</evidence>
<dbReference type="RefSeq" id="XP_031023949.1">
    <property type="nucleotide sequence ID" value="XM_031170067.1"/>
</dbReference>
<dbReference type="InterPro" id="IPR033551">
    <property type="entry name" value="DRC7/lobo"/>
</dbReference>
<keyword evidence="11" id="KW-0966">Cell projection</keyword>
<keyword evidence="4" id="KW-0963">Cytoplasm</keyword>
<evidence type="ECO:0000313" key="19">
    <source>
        <dbReference type="EMBL" id="TPX32812.1"/>
    </source>
</evidence>
<evidence type="ECO:0000256" key="14">
    <source>
        <dbReference type="SAM" id="MobiDB-lite"/>
    </source>
</evidence>
<dbReference type="STRING" id="1806994.A0A507BZF9"/>
<keyword evidence="8" id="KW-0175">Coiled coil</keyword>
<feature type="region of interest" description="Disordered" evidence="14">
    <location>
        <begin position="473"/>
        <end position="512"/>
    </location>
</feature>
<evidence type="ECO:0000256" key="13">
    <source>
        <dbReference type="ARBA" id="ARBA00031733"/>
    </source>
</evidence>
<dbReference type="GeneID" id="42005364"/>
<dbReference type="Pfam" id="PF24656">
    <property type="entry name" value="CEPT76_peptidase"/>
    <property type="match status" value="1"/>
</dbReference>
<proteinExistence type="inferred from homology"/>
<keyword evidence="9" id="KW-0969">Cilium</keyword>
<feature type="compositionally biased region" description="Low complexity" evidence="14">
    <location>
        <begin position="10"/>
        <end position="21"/>
    </location>
</feature>
<name>A0A507BZF9_9FUNG</name>
<evidence type="ECO:0000256" key="7">
    <source>
        <dbReference type="ARBA" id="ARBA00022871"/>
    </source>
</evidence>
<comment type="caution">
    <text evidence="19">The sequence shown here is derived from an EMBL/GenBank/DDBJ whole genome shotgun (WGS) entry which is preliminary data.</text>
</comment>
<dbReference type="InterPro" id="IPR056291">
    <property type="entry name" value="MORN_DRC7"/>
</dbReference>
<keyword evidence="6" id="KW-0282">Flagellum</keyword>
<evidence type="ECO:0000313" key="20">
    <source>
        <dbReference type="Proteomes" id="UP000319731"/>
    </source>
</evidence>
<feature type="domain" description="Transglutaminase-like" evidence="15">
    <location>
        <begin position="193"/>
        <end position="263"/>
    </location>
</feature>
<gene>
    <name evidence="19" type="ORF">SmJEL517_g04139</name>
</gene>
<evidence type="ECO:0000256" key="12">
    <source>
        <dbReference type="ARBA" id="ARBA00031627"/>
    </source>
</evidence>
<evidence type="ECO:0000256" key="9">
    <source>
        <dbReference type="ARBA" id="ARBA00023069"/>
    </source>
</evidence>
<keyword evidence="7" id="KW-0744">Spermatogenesis</keyword>
<dbReference type="InterPro" id="IPR038765">
    <property type="entry name" value="Papain-like_cys_pep_sf"/>
</dbReference>
<feature type="compositionally biased region" description="Acidic residues" evidence="14">
    <location>
        <begin position="48"/>
        <end position="79"/>
    </location>
</feature>
<feature type="compositionally biased region" description="Polar residues" evidence="14">
    <location>
        <begin position="22"/>
        <end position="45"/>
    </location>
</feature>
<dbReference type="PANTHER" id="PTHR35249:SF2">
    <property type="entry name" value="DYNEIN REGULATORY COMPLEX SUBUNIT 7"/>
    <property type="match status" value="1"/>
</dbReference>
<evidence type="ECO:0000256" key="8">
    <source>
        <dbReference type="ARBA" id="ARBA00023054"/>
    </source>
</evidence>
<comment type="subcellular location">
    <subcellularLocation>
        <location evidence="1">Cytoplasm</location>
        <location evidence="1">Cytoskeleton</location>
        <location evidence="1">Flagellum axoneme</location>
    </subcellularLocation>
</comment>
<feature type="compositionally biased region" description="Acidic residues" evidence="14">
    <location>
        <begin position="493"/>
        <end position="505"/>
    </location>
</feature>
<feature type="compositionally biased region" description="Low complexity" evidence="14">
    <location>
        <begin position="306"/>
        <end position="318"/>
    </location>
</feature>
<accession>A0A507BZF9</accession>
<feature type="compositionally biased region" description="Basic and acidic residues" evidence="14">
    <location>
        <begin position="477"/>
        <end position="492"/>
    </location>
</feature>
<dbReference type="InterPro" id="IPR056292">
    <property type="entry name" value="DRC7_C"/>
</dbReference>
<keyword evidence="5" id="KW-0221">Differentiation</keyword>
<dbReference type="AlphaFoldDB" id="A0A507BZF9"/>
<dbReference type="Gene3D" id="3.10.620.30">
    <property type="match status" value="1"/>
</dbReference>
<dbReference type="Pfam" id="PF01841">
    <property type="entry name" value="Transglut_core"/>
    <property type="match status" value="1"/>
</dbReference>
<evidence type="ECO:0000259" key="16">
    <source>
        <dbReference type="Pfam" id="PF24656"/>
    </source>
</evidence>
<dbReference type="Proteomes" id="UP000319731">
    <property type="component" value="Unassembled WGS sequence"/>
</dbReference>
<evidence type="ECO:0000256" key="10">
    <source>
        <dbReference type="ARBA" id="ARBA00023212"/>
    </source>
</evidence>
<dbReference type="GO" id="GO:0031514">
    <property type="term" value="C:motile cilium"/>
    <property type="evidence" value="ECO:0007669"/>
    <property type="project" value="TreeGrafter"/>
</dbReference>
<dbReference type="InterPro" id="IPR056290">
    <property type="entry name" value="CEPT76/DRC7_peptidase-like_dom"/>
</dbReference>
<dbReference type="InterPro" id="IPR002931">
    <property type="entry name" value="Transglutaminase-like"/>
</dbReference>
<evidence type="ECO:0000256" key="1">
    <source>
        <dbReference type="ARBA" id="ARBA00004611"/>
    </source>
</evidence>
<evidence type="ECO:0000259" key="17">
    <source>
        <dbReference type="Pfam" id="PF24667"/>
    </source>
</evidence>